<evidence type="ECO:0000256" key="1">
    <source>
        <dbReference type="ARBA" id="ARBA00002663"/>
    </source>
</evidence>
<dbReference type="EC" id="3.1.26.5" evidence="7 8"/>
<dbReference type="GO" id="GO:0001682">
    <property type="term" value="P:tRNA 5'-leader removal"/>
    <property type="evidence" value="ECO:0007669"/>
    <property type="project" value="UniProtKB-UniRule"/>
</dbReference>
<accession>A0A2W4R1G3</accession>
<dbReference type="SUPFAM" id="SSF54211">
    <property type="entry name" value="Ribosomal protein S5 domain 2-like"/>
    <property type="match status" value="1"/>
</dbReference>
<protein>
    <recommendedName>
        <fullName evidence="7 8">Ribonuclease P protein component</fullName>
        <shortName evidence="7">RNase P protein</shortName>
        <shortName evidence="7">RNaseP protein</shortName>
        <ecNumber evidence="7 8">3.1.26.5</ecNumber>
    </recommendedName>
    <alternativeName>
        <fullName evidence="7">Protein C5</fullName>
    </alternativeName>
</protein>
<dbReference type="InterPro" id="IPR020539">
    <property type="entry name" value="RNase_P_CS"/>
</dbReference>
<evidence type="ECO:0000256" key="3">
    <source>
        <dbReference type="ARBA" id="ARBA00022722"/>
    </source>
</evidence>
<dbReference type="EMBL" id="QJPH01000324">
    <property type="protein sequence ID" value="PZN78125.1"/>
    <property type="molecule type" value="Genomic_DNA"/>
</dbReference>
<comment type="similarity">
    <text evidence="7">Belongs to the RnpA family.</text>
</comment>
<evidence type="ECO:0000313" key="9">
    <source>
        <dbReference type="EMBL" id="PZN78125.1"/>
    </source>
</evidence>
<gene>
    <name evidence="7" type="primary">rnpA</name>
    <name evidence="9" type="ORF">DM484_13355</name>
</gene>
<comment type="caution">
    <text evidence="9">The sequence shown here is derived from an EMBL/GenBank/DDBJ whole genome shotgun (WGS) entry which is preliminary data.</text>
</comment>
<dbReference type="NCBIfam" id="TIGR00188">
    <property type="entry name" value="rnpA"/>
    <property type="match status" value="1"/>
</dbReference>
<comment type="catalytic activity">
    <reaction evidence="7">
        <text>Endonucleolytic cleavage of RNA, removing 5'-extranucleotides from tRNA precursor.</text>
        <dbReference type="EC" id="3.1.26.5"/>
    </reaction>
</comment>
<keyword evidence="2 7" id="KW-0819">tRNA processing</keyword>
<dbReference type="HAMAP" id="MF_00227">
    <property type="entry name" value="RNase_P"/>
    <property type="match status" value="1"/>
</dbReference>
<dbReference type="InterPro" id="IPR000100">
    <property type="entry name" value="RNase_P"/>
</dbReference>
<dbReference type="InterPro" id="IPR020568">
    <property type="entry name" value="Ribosomal_Su5_D2-typ_SF"/>
</dbReference>
<dbReference type="PANTHER" id="PTHR33992">
    <property type="entry name" value="RIBONUCLEASE P PROTEIN COMPONENT"/>
    <property type="match status" value="1"/>
</dbReference>
<dbReference type="GO" id="GO:0030677">
    <property type="term" value="C:ribonuclease P complex"/>
    <property type="evidence" value="ECO:0007669"/>
    <property type="project" value="TreeGrafter"/>
</dbReference>
<keyword evidence="4 7" id="KW-0255">Endonuclease</keyword>
<reference evidence="9 10" key="1">
    <citation type="journal article" date="2018" name="Aquat. Microb. Ecol.">
        <title>Gammaproteobacterial methanotrophs dominate.</title>
        <authorList>
            <person name="Rissanen A.J."/>
            <person name="Saarenheimo J."/>
            <person name="Tiirola M."/>
            <person name="Peura S."/>
            <person name="Aalto S.L."/>
            <person name="Karvinen A."/>
            <person name="Nykanen H."/>
        </authorList>
    </citation>
    <scope>NUCLEOTIDE SEQUENCE [LARGE SCALE GENOMIC DNA]</scope>
    <source>
        <strain evidence="9">AMbin10</strain>
    </source>
</reference>
<keyword evidence="3 7" id="KW-0540">Nuclease</keyword>
<evidence type="ECO:0000313" key="10">
    <source>
        <dbReference type="Proteomes" id="UP000249396"/>
    </source>
</evidence>
<dbReference type="Proteomes" id="UP000249396">
    <property type="component" value="Unassembled WGS sequence"/>
</dbReference>
<name>A0A2W4R1G3_9GAMM</name>
<proteinExistence type="inferred from homology"/>
<dbReference type="GO" id="GO:0004526">
    <property type="term" value="F:ribonuclease P activity"/>
    <property type="evidence" value="ECO:0007669"/>
    <property type="project" value="UniProtKB-UniRule"/>
</dbReference>
<dbReference type="InterPro" id="IPR014721">
    <property type="entry name" value="Ribsml_uS5_D2-typ_fold_subgr"/>
</dbReference>
<keyword evidence="5 7" id="KW-0378">Hydrolase</keyword>
<evidence type="ECO:0000256" key="4">
    <source>
        <dbReference type="ARBA" id="ARBA00022759"/>
    </source>
</evidence>
<evidence type="ECO:0000256" key="2">
    <source>
        <dbReference type="ARBA" id="ARBA00022694"/>
    </source>
</evidence>
<evidence type="ECO:0000256" key="8">
    <source>
        <dbReference type="NCBIfam" id="TIGR00188"/>
    </source>
</evidence>
<dbReference type="AlphaFoldDB" id="A0A2W4R1G3"/>
<comment type="function">
    <text evidence="1 7">RNaseP catalyzes the removal of the 5'-leader sequence from pre-tRNA to produce the mature 5'-terminus. It can also cleave other RNA substrates such as 4.5S RNA. The protein component plays an auxiliary but essential role in vivo by binding to the 5'-leader sequence and broadening the substrate specificity of the ribozyme.</text>
</comment>
<dbReference type="GO" id="GO:0000049">
    <property type="term" value="F:tRNA binding"/>
    <property type="evidence" value="ECO:0007669"/>
    <property type="project" value="UniProtKB-UniRule"/>
</dbReference>
<dbReference type="PROSITE" id="PS00648">
    <property type="entry name" value="RIBONUCLEASE_P"/>
    <property type="match status" value="1"/>
</dbReference>
<keyword evidence="6 7" id="KW-0694">RNA-binding</keyword>
<evidence type="ECO:0000256" key="5">
    <source>
        <dbReference type="ARBA" id="ARBA00022801"/>
    </source>
</evidence>
<evidence type="ECO:0000256" key="6">
    <source>
        <dbReference type="ARBA" id="ARBA00022884"/>
    </source>
</evidence>
<organism evidence="9 10">
    <name type="scientific">Candidatus Methylumidiphilus alinenensis</name>
    <dbReference type="NCBI Taxonomy" id="2202197"/>
    <lineage>
        <taxon>Bacteria</taxon>
        <taxon>Pseudomonadati</taxon>
        <taxon>Pseudomonadota</taxon>
        <taxon>Gammaproteobacteria</taxon>
        <taxon>Methylococcales</taxon>
        <taxon>Candidatus Methylumidiphilus</taxon>
    </lineage>
</organism>
<dbReference type="Gene3D" id="3.30.230.10">
    <property type="match status" value="1"/>
</dbReference>
<dbReference type="GO" id="GO:0042781">
    <property type="term" value="F:3'-tRNA processing endoribonuclease activity"/>
    <property type="evidence" value="ECO:0007669"/>
    <property type="project" value="TreeGrafter"/>
</dbReference>
<dbReference type="Pfam" id="PF00825">
    <property type="entry name" value="Ribonuclease_P"/>
    <property type="match status" value="1"/>
</dbReference>
<evidence type="ECO:0000256" key="7">
    <source>
        <dbReference type="HAMAP-Rule" id="MF_00227"/>
    </source>
</evidence>
<comment type="subunit">
    <text evidence="7">Consists of a catalytic RNA component (M1 or rnpB) and a protein subunit.</text>
</comment>
<dbReference type="PANTHER" id="PTHR33992:SF1">
    <property type="entry name" value="RIBONUCLEASE P PROTEIN COMPONENT"/>
    <property type="match status" value="1"/>
</dbReference>
<sequence length="121" mass="13833">MISAAYGFPRNHRLVKPTEYQTVFGGAQKSSDLYLTVLARVNDRGYSRLGLAISKKNIRKAVDRNRIKRLIRESFRLKQAISSSMDYVVMARAAARQADNNTLIESLEKHWITLIKRCDSC</sequence>